<keyword evidence="3" id="KW-1185">Reference proteome</keyword>
<keyword evidence="1" id="KW-0812">Transmembrane</keyword>
<evidence type="ECO:0000313" key="3">
    <source>
        <dbReference type="Proteomes" id="UP001209229"/>
    </source>
</evidence>
<sequence length="70" mass="8049">MNNKTRNAGERKVSDLHDMFLLWVSVFFINNGNVIWSGSFLDKEMSNVMITNGSLVIKNYHGGYYSIENM</sequence>
<dbReference type="EMBL" id="JAPDPJ010000034">
    <property type="protein sequence ID" value="MCW3787687.1"/>
    <property type="molecule type" value="Genomic_DNA"/>
</dbReference>
<dbReference type="Proteomes" id="UP001209229">
    <property type="component" value="Unassembled WGS sequence"/>
</dbReference>
<accession>A0AAE3M5V4</accession>
<dbReference type="AlphaFoldDB" id="A0AAE3M5V4"/>
<organism evidence="2 3">
    <name type="scientific">Plebeiibacterium sediminum</name>
    <dbReference type="NCBI Taxonomy" id="2992112"/>
    <lineage>
        <taxon>Bacteria</taxon>
        <taxon>Pseudomonadati</taxon>
        <taxon>Bacteroidota</taxon>
        <taxon>Bacteroidia</taxon>
        <taxon>Marinilabiliales</taxon>
        <taxon>Marinilabiliaceae</taxon>
        <taxon>Plebeiibacterium</taxon>
    </lineage>
</organism>
<feature type="transmembrane region" description="Helical" evidence="1">
    <location>
        <begin position="20"/>
        <end position="41"/>
    </location>
</feature>
<name>A0AAE3M5V4_9BACT</name>
<evidence type="ECO:0000256" key="1">
    <source>
        <dbReference type="SAM" id="Phobius"/>
    </source>
</evidence>
<dbReference type="RefSeq" id="WP_301191252.1">
    <property type="nucleotide sequence ID" value="NZ_JAPDPJ010000034.1"/>
</dbReference>
<reference evidence="2" key="1">
    <citation type="submission" date="2022-10" db="EMBL/GenBank/DDBJ databases">
        <authorList>
            <person name="Yu W.X."/>
        </authorList>
    </citation>
    <scope>NUCLEOTIDE SEQUENCE</scope>
    <source>
        <strain evidence="2">AAT</strain>
    </source>
</reference>
<keyword evidence="1" id="KW-0472">Membrane</keyword>
<gene>
    <name evidence="2" type="ORF">OM075_14520</name>
</gene>
<protein>
    <submittedName>
        <fullName evidence="2">Uncharacterized protein</fullName>
    </submittedName>
</protein>
<evidence type="ECO:0000313" key="2">
    <source>
        <dbReference type="EMBL" id="MCW3787687.1"/>
    </source>
</evidence>
<keyword evidence="1" id="KW-1133">Transmembrane helix</keyword>
<comment type="caution">
    <text evidence="2">The sequence shown here is derived from an EMBL/GenBank/DDBJ whole genome shotgun (WGS) entry which is preliminary data.</text>
</comment>
<proteinExistence type="predicted"/>